<comment type="caution">
    <text evidence="2">The sequence shown here is derived from an EMBL/GenBank/DDBJ whole genome shotgun (WGS) entry which is preliminary data.</text>
</comment>
<proteinExistence type="predicted"/>
<dbReference type="Gene3D" id="2.50.20.10">
    <property type="entry name" value="Lipoprotein localisation LolA/LolB/LppX"/>
    <property type="match status" value="1"/>
</dbReference>
<sequence length="62" mass="6574">PAAMELHDSLGGRTVLRFPEFRAGAKVGAETFRFTPPEGADVLDEMPPAKALQPGGSTPRKP</sequence>
<gene>
    <name evidence="2" type="ORF">LDC_2453</name>
</gene>
<dbReference type="SUPFAM" id="SSF89392">
    <property type="entry name" value="Prokaryotic lipoproteins and lipoprotein localization factors"/>
    <property type="match status" value="1"/>
</dbReference>
<dbReference type="EMBL" id="ADZX01000745">
    <property type="protein sequence ID" value="EFK95537.1"/>
    <property type="molecule type" value="Genomic_DNA"/>
</dbReference>
<organism evidence="2">
    <name type="scientific">sediment metagenome</name>
    <dbReference type="NCBI Taxonomy" id="749907"/>
    <lineage>
        <taxon>unclassified sequences</taxon>
        <taxon>metagenomes</taxon>
        <taxon>ecological metagenomes</taxon>
    </lineage>
</organism>
<protein>
    <submittedName>
        <fullName evidence="2">Uncharacterized protein</fullName>
    </submittedName>
</protein>
<feature type="region of interest" description="Disordered" evidence="1">
    <location>
        <begin position="37"/>
        <end position="62"/>
    </location>
</feature>
<name>D9PLN0_9ZZZZ</name>
<dbReference type="InterPro" id="IPR029046">
    <property type="entry name" value="LolA/LolB/LppX"/>
</dbReference>
<feature type="non-terminal residue" evidence="2">
    <location>
        <position position="1"/>
    </location>
</feature>
<evidence type="ECO:0000256" key="1">
    <source>
        <dbReference type="SAM" id="MobiDB-lite"/>
    </source>
</evidence>
<evidence type="ECO:0000313" key="2">
    <source>
        <dbReference type="EMBL" id="EFK95537.1"/>
    </source>
</evidence>
<dbReference type="AlphaFoldDB" id="D9PLN0"/>
<accession>D9PLN0</accession>
<reference evidence="2" key="1">
    <citation type="submission" date="2010-07" db="EMBL/GenBank/DDBJ databases">
        <authorList>
            <consortium name="CONSOLIDER consortium CSD2007-00005"/>
            <person name="Guazzaroni M.-E."/>
            <person name="Richter M."/>
            <person name="Garcia-Salamanca A."/>
            <person name="Yarza P."/>
            <person name="Ferrer M."/>
        </authorList>
    </citation>
    <scope>NUCLEOTIDE SEQUENCE</scope>
</reference>
<reference evidence="2" key="2">
    <citation type="journal article" date="2011" name="Microb. Ecol.">
        <title>Taxonomic and Functional Metagenomic Profiling of the Microbial Community in the Anoxic Sediment of a Sub-saline Shallow Lake (Laguna de Carrizo, Central Spain).</title>
        <authorList>
            <person name="Ferrer M."/>
            <person name="Guazzaroni M.E."/>
            <person name="Richter M."/>
            <person name="Garcia-Salamanca A."/>
            <person name="Yarza P."/>
            <person name="Suarez-Suarez A."/>
            <person name="Solano J."/>
            <person name="Alcaide M."/>
            <person name="van Dillewijn P."/>
            <person name="Molina-Henares M.A."/>
            <person name="Lopez-Cortes N."/>
            <person name="Al-Ramahi Y."/>
            <person name="Guerrero C."/>
            <person name="Acosta A."/>
            <person name="de Eugenio L.I."/>
            <person name="Martinez V."/>
            <person name="Marques S."/>
            <person name="Rojo F."/>
            <person name="Santero E."/>
            <person name="Genilloud O."/>
            <person name="Perez-Perez J."/>
            <person name="Rossello-Mora R."/>
            <person name="Ramos J.L."/>
        </authorList>
    </citation>
    <scope>NUCLEOTIDE SEQUENCE</scope>
</reference>